<name>A0AAQ3KQQ4_9LILI</name>
<dbReference type="Proteomes" id="UP001327560">
    <property type="component" value="Chromosome 7"/>
</dbReference>
<reference evidence="1 2" key="1">
    <citation type="submission" date="2023-10" db="EMBL/GenBank/DDBJ databases">
        <title>Chromosome-scale genome assembly provides insights into flower coloration mechanisms of Canna indica.</title>
        <authorList>
            <person name="Li C."/>
        </authorList>
    </citation>
    <scope>NUCLEOTIDE SEQUENCE [LARGE SCALE GENOMIC DNA]</scope>
    <source>
        <tissue evidence="1">Flower</tissue>
    </source>
</reference>
<dbReference type="EMBL" id="CP136896">
    <property type="protein sequence ID" value="WOL13044.1"/>
    <property type="molecule type" value="Genomic_DNA"/>
</dbReference>
<evidence type="ECO:0000313" key="1">
    <source>
        <dbReference type="EMBL" id="WOL13044.1"/>
    </source>
</evidence>
<gene>
    <name evidence="1" type="ORF">Cni_G21813</name>
</gene>
<proteinExistence type="predicted"/>
<protein>
    <submittedName>
        <fullName evidence="1">Uncharacterized protein</fullName>
    </submittedName>
</protein>
<dbReference type="AlphaFoldDB" id="A0AAQ3KQQ4"/>
<keyword evidence="2" id="KW-1185">Reference proteome</keyword>
<sequence>MPLLTEGTEKESYECVAFEGMLFTVTADGKIGVVEGVDPAVVSAEKPAAVNARRTLKVITAETEYYYDEDAGVYEHFLDVFLDEESAMLKISVCGAHIKDIVRFS</sequence>
<accession>A0AAQ3KQQ4</accession>
<organism evidence="1 2">
    <name type="scientific">Canna indica</name>
    <name type="common">Indian-shot</name>
    <dbReference type="NCBI Taxonomy" id="4628"/>
    <lineage>
        <taxon>Eukaryota</taxon>
        <taxon>Viridiplantae</taxon>
        <taxon>Streptophyta</taxon>
        <taxon>Embryophyta</taxon>
        <taxon>Tracheophyta</taxon>
        <taxon>Spermatophyta</taxon>
        <taxon>Magnoliopsida</taxon>
        <taxon>Liliopsida</taxon>
        <taxon>Zingiberales</taxon>
        <taxon>Cannaceae</taxon>
        <taxon>Canna</taxon>
    </lineage>
</organism>
<evidence type="ECO:0000313" key="2">
    <source>
        <dbReference type="Proteomes" id="UP001327560"/>
    </source>
</evidence>